<dbReference type="EMBL" id="JANPWB010000001">
    <property type="protein sequence ID" value="KAJ1214521.1"/>
    <property type="molecule type" value="Genomic_DNA"/>
</dbReference>
<name>A0AAV7WNL0_PLEWA</name>
<keyword evidence="2" id="KW-1185">Reference proteome</keyword>
<protein>
    <submittedName>
        <fullName evidence="1">Uncharacterized protein</fullName>
    </submittedName>
</protein>
<proteinExistence type="predicted"/>
<evidence type="ECO:0000313" key="2">
    <source>
        <dbReference type="Proteomes" id="UP001066276"/>
    </source>
</evidence>
<comment type="caution">
    <text evidence="1">The sequence shown here is derived from an EMBL/GenBank/DDBJ whole genome shotgun (WGS) entry which is preliminary data.</text>
</comment>
<evidence type="ECO:0000313" key="1">
    <source>
        <dbReference type="EMBL" id="KAJ1214521.1"/>
    </source>
</evidence>
<reference evidence="1" key="1">
    <citation type="journal article" date="2022" name="bioRxiv">
        <title>Sequencing and chromosome-scale assembly of the giantPleurodeles waltlgenome.</title>
        <authorList>
            <person name="Brown T."/>
            <person name="Elewa A."/>
            <person name="Iarovenko S."/>
            <person name="Subramanian E."/>
            <person name="Araus A.J."/>
            <person name="Petzold A."/>
            <person name="Susuki M."/>
            <person name="Suzuki K.-i.T."/>
            <person name="Hayashi T."/>
            <person name="Toyoda A."/>
            <person name="Oliveira C."/>
            <person name="Osipova E."/>
            <person name="Leigh N.D."/>
            <person name="Simon A."/>
            <person name="Yun M.H."/>
        </authorList>
    </citation>
    <scope>NUCLEOTIDE SEQUENCE</scope>
    <source>
        <strain evidence="1">20211129_DDA</strain>
        <tissue evidence="1">Liver</tissue>
    </source>
</reference>
<accession>A0AAV7WNL0</accession>
<dbReference type="AlphaFoldDB" id="A0AAV7WNL0"/>
<gene>
    <name evidence="1" type="ORF">NDU88_002139</name>
</gene>
<organism evidence="1 2">
    <name type="scientific">Pleurodeles waltl</name>
    <name type="common">Iberian ribbed newt</name>
    <dbReference type="NCBI Taxonomy" id="8319"/>
    <lineage>
        <taxon>Eukaryota</taxon>
        <taxon>Metazoa</taxon>
        <taxon>Chordata</taxon>
        <taxon>Craniata</taxon>
        <taxon>Vertebrata</taxon>
        <taxon>Euteleostomi</taxon>
        <taxon>Amphibia</taxon>
        <taxon>Batrachia</taxon>
        <taxon>Caudata</taxon>
        <taxon>Salamandroidea</taxon>
        <taxon>Salamandridae</taxon>
        <taxon>Pleurodelinae</taxon>
        <taxon>Pleurodeles</taxon>
    </lineage>
</organism>
<sequence>MGNRHGPGSIKGWNVYAEKTTVAEIGKVDAVFFESFLINIRTHLKKDKKLGSNRLADADLRLAKVLQKPKEAVE</sequence>
<dbReference type="Proteomes" id="UP001066276">
    <property type="component" value="Chromosome 1_1"/>
</dbReference>